<name>J0LA59_AURST</name>
<feature type="region of interest" description="Disordered" evidence="1">
    <location>
        <begin position="1"/>
        <end position="97"/>
    </location>
</feature>
<dbReference type="AlphaFoldDB" id="J0LA59"/>
<dbReference type="EMBL" id="JH688319">
    <property type="protein sequence ID" value="EJD33291.1"/>
    <property type="molecule type" value="Genomic_DNA"/>
</dbReference>
<feature type="compositionally biased region" description="Basic and acidic residues" evidence="1">
    <location>
        <begin position="1"/>
        <end position="10"/>
    </location>
</feature>
<evidence type="ECO:0000313" key="3">
    <source>
        <dbReference type="Proteomes" id="UP000006514"/>
    </source>
</evidence>
<protein>
    <submittedName>
        <fullName evidence="2">Uncharacterized protein</fullName>
    </submittedName>
</protein>
<organism evidence="2 3">
    <name type="scientific">Auricularia subglabra (strain TFB-10046 / SS5)</name>
    <name type="common">White-rot fungus</name>
    <name type="synonym">Auricularia delicata (strain TFB10046)</name>
    <dbReference type="NCBI Taxonomy" id="717982"/>
    <lineage>
        <taxon>Eukaryota</taxon>
        <taxon>Fungi</taxon>
        <taxon>Dikarya</taxon>
        <taxon>Basidiomycota</taxon>
        <taxon>Agaricomycotina</taxon>
        <taxon>Agaricomycetes</taxon>
        <taxon>Auriculariales</taxon>
        <taxon>Auriculariaceae</taxon>
        <taxon>Auricularia</taxon>
    </lineage>
</organism>
<feature type="compositionally biased region" description="Low complexity" evidence="1">
    <location>
        <begin position="77"/>
        <end position="86"/>
    </location>
</feature>
<sequence length="742" mass="83268">EVDSDVEKRQAKARRRTKQKEINAKDRAEAATAPPIPYPTAPSFDSPVDSWVPVDDNGRFDDTQHAGNFARGQRGYKAASQQQQQKAAKKRKPNKVAQSLRDVQIEGAFVPSTAGVDADDLQYDDDGYAADAATAAAADEHATQRAGFVAMSLDEHASDFTEVGEYETGPRAYTGSGDPAELFLHLRRCGLALERMLSKSGKLEDSDLGAFLVRHRRITRQQHQLRLDLQTENPDQKVDLRMERAYLSAHTTVDALPPNRPIVRTFTPMPARRPARRVVRVTSSMRRCGMGRVDMNLGDSPPPIACPAEHVAGGTCGHKSEWGPTTRSSSKKPYWVATCPMHLLVGVYRAQRRVELRPWAQTMAARLLMPAPSHPAAQGDLCTRCLGAANGLCRHWLCAPCCRAVGLFCKVRNHGKDAPRGTAIIRNISDVLWRDPDHEVIDVDAIPDSPLPALVPPVYIPPESIGIEVNVEHRWKTNPARIGDSAFYTTIIHVPTARGERGPLLASDFTDISLSDLRLTNIALDRLRTWCHTAVGYVYAYANGNDSSDDEEYAVDVHYDDEQRIDFIVDIDVDEIALHCEPMEEEVRRGEDKTWDTLRDVKVLVEAWHYSEPGYRKGRVVKRMVEAHMVRRRWELEDCQLCLNDINDADFKYLGLEDANLLKMDDGKQRVGGIDMDTMLDPGLTITRFHDDHELRLVLHVHGSEYNPRKRRASVVHDEGSGLPDEDGPAWRRRRLNDSFFH</sequence>
<dbReference type="InParanoid" id="J0LA59"/>
<accession>J0LA59</accession>
<feature type="non-terminal residue" evidence="2">
    <location>
        <position position="1"/>
    </location>
</feature>
<gene>
    <name evidence="2" type="ORF">AURDEDRAFT_131766</name>
</gene>
<proteinExistence type="predicted"/>
<feature type="region of interest" description="Disordered" evidence="1">
    <location>
        <begin position="710"/>
        <end position="730"/>
    </location>
</feature>
<keyword evidence="3" id="KW-1185">Reference proteome</keyword>
<dbReference type="Proteomes" id="UP000006514">
    <property type="component" value="Unassembled WGS sequence"/>
</dbReference>
<evidence type="ECO:0000256" key="1">
    <source>
        <dbReference type="SAM" id="MobiDB-lite"/>
    </source>
</evidence>
<feature type="compositionally biased region" description="Basic and acidic residues" evidence="1">
    <location>
        <begin position="19"/>
        <end position="29"/>
    </location>
</feature>
<evidence type="ECO:0000313" key="2">
    <source>
        <dbReference type="EMBL" id="EJD33291.1"/>
    </source>
</evidence>
<feature type="compositionally biased region" description="Low complexity" evidence="1">
    <location>
        <begin position="41"/>
        <end position="55"/>
    </location>
</feature>
<reference evidence="3" key="1">
    <citation type="journal article" date="2012" name="Science">
        <title>The Paleozoic origin of enzymatic lignin decomposition reconstructed from 31 fungal genomes.</title>
        <authorList>
            <person name="Floudas D."/>
            <person name="Binder M."/>
            <person name="Riley R."/>
            <person name="Barry K."/>
            <person name="Blanchette R.A."/>
            <person name="Henrissat B."/>
            <person name="Martinez A.T."/>
            <person name="Otillar R."/>
            <person name="Spatafora J.W."/>
            <person name="Yadav J.S."/>
            <person name="Aerts A."/>
            <person name="Benoit I."/>
            <person name="Boyd A."/>
            <person name="Carlson A."/>
            <person name="Copeland A."/>
            <person name="Coutinho P.M."/>
            <person name="de Vries R.P."/>
            <person name="Ferreira P."/>
            <person name="Findley K."/>
            <person name="Foster B."/>
            <person name="Gaskell J."/>
            <person name="Glotzer D."/>
            <person name="Gorecki P."/>
            <person name="Heitman J."/>
            <person name="Hesse C."/>
            <person name="Hori C."/>
            <person name="Igarashi K."/>
            <person name="Jurgens J.A."/>
            <person name="Kallen N."/>
            <person name="Kersten P."/>
            <person name="Kohler A."/>
            <person name="Kuees U."/>
            <person name="Kumar T.K.A."/>
            <person name="Kuo A."/>
            <person name="LaButti K."/>
            <person name="Larrondo L.F."/>
            <person name="Lindquist E."/>
            <person name="Ling A."/>
            <person name="Lombard V."/>
            <person name="Lucas S."/>
            <person name="Lundell T."/>
            <person name="Martin R."/>
            <person name="McLaughlin D.J."/>
            <person name="Morgenstern I."/>
            <person name="Morin E."/>
            <person name="Murat C."/>
            <person name="Nagy L.G."/>
            <person name="Nolan M."/>
            <person name="Ohm R.A."/>
            <person name="Patyshakuliyeva A."/>
            <person name="Rokas A."/>
            <person name="Ruiz-Duenas F.J."/>
            <person name="Sabat G."/>
            <person name="Salamov A."/>
            <person name="Samejima M."/>
            <person name="Schmutz J."/>
            <person name="Slot J.C."/>
            <person name="St John F."/>
            <person name="Stenlid J."/>
            <person name="Sun H."/>
            <person name="Sun S."/>
            <person name="Syed K."/>
            <person name="Tsang A."/>
            <person name="Wiebenga A."/>
            <person name="Young D."/>
            <person name="Pisabarro A."/>
            <person name="Eastwood D.C."/>
            <person name="Martin F."/>
            <person name="Cullen D."/>
            <person name="Grigoriev I.V."/>
            <person name="Hibbett D.S."/>
        </authorList>
    </citation>
    <scope>NUCLEOTIDE SEQUENCE [LARGE SCALE GENOMIC DNA]</scope>
    <source>
        <strain evidence="3">TFB10046</strain>
    </source>
</reference>
<dbReference type="KEGG" id="adl:AURDEDRAFT_131766"/>